<comment type="caution">
    <text evidence="4">The sequence shown here is derived from an EMBL/GenBank/DDBJ whole genome shotgun (WGS) entry which is preliminary data.</text>
</comment>
<evidence type="ECO:0000313" key="4">
    <source>
        <dbReference type="EMBL" id="MCP1103120.1"/>
    </source>
</evidence>
<evidence type="ECO:0000313" key="5">
    <source>
        <dbReference type="Proteomes" id="UP001523566"/>
    </source>
</evidence>
<dbReference type="Pfam" id="PF05043">
    <property type="entry name" value="Mga"/>
    <property type="match status" value="1"/>
</dbReference>
<keyword evidence="1" id="KW-0805">Transcription regulation</keyword>
<evidence type="ECO:0000259" key="3">
    <source>
        <dbReference type="Pfam" id="PF05043"/>
    </source>
</evidence>
<accession>A0ABT1EBA8</accession>
<protein>
    <submittedName>
        <fullName evidence="4">Helix-turn-helix domain-containing protein</fullName>
    </submittedName>
</protein>
<dbReference type="PANTHER" id="PTHR30185">
    <property type="entry name" value="CRYPTIC BETA-GLUCOSIDE BGL OPERON ANTITERMINATOR"/>
    <property type="match status" value="1"/>
</dbReference>
<feature type="domain" description="Mga helix-turn-helix" evidence="3">
    <location>
        <begin position="66"/>
        <end position="130"/>
    </location>
</feature>
<proteinExistence type="predicted"/>
<evidence type="ECO:0000256" key="2">
    <source>
        <dbReference type="ARBA" id="ARBA00023163"/>
    </source>
</evidence>
<keyword evidence="5" id="KW-1185">Reference proteome</keyword>
<dbReference type="PANTHER" id="PTHR30185:SF13">
    <property type="entry name" value="LICABCH OPERON REGULATOR-RELATED"/>
    <property type="match status" value="1"/>
</dbReference>
<sequence length="614" mass="71730">METINKEIKVFDLRLENRRGNGLFCFGEDEHKLHYIKSQLILRYCYAFDHENDFSERTGDVIRILLLSGDYVKSEEIANALWLTRSSINQELKEVRKIIKRYNMELETKPHHGMMIRGEESTIRQCMVDFCKPYSHAIVPIVFLDDGYTRYGIPHDEIKNCYHLMVQTFTKMDLRCSEQALERLAILAFIMKQRIEEKNYISINETLASGKQLHKTPAYYASSQILNTVCPHIPEVVKGDEILFFAMMILANADFYHTPSHLLTDYGQLYQRALSYHDQLQTFFRSQLSIVFSGDSQFSHCLTKLIFQFLIRKELQITEFEYGGSAYKYATLIPASRQLACETLMELEKISGYPADQYMLINFTLLFYNTVMVIPSNRKKLRMLCVGPHNLHYARSISYKIKSQHENYIDSIDHCTPYELNHMDLRKYDCIITSEPIELLPKQDILPVMELSYFLSWKELYDIRNQVILPHISTETMLSEVQHVEELDLPCKNSKEFVQWAITKTDRSPHEKGLLEMYHEYLPVYPADTNSSDSIMPVFCSFLPPDNKWSIQVYRFKQPFVCNGKTIINGVICSIPLNFDTQVVKQADSLLRRIMLSANFNPNKKKPLLDKLIL</sequence>
<organism evidence="4 5">
    <name type="scientific">Aequitasia blattaphilus</name>
    <dbReference type="NCBI Taxonomy" id="2949332"/>
    <lineage>
        <taxon>Bacteria</taxon>
        <taxon>Bacillati</taxon>
        <taxon>Bacillota</taxon>
        <taxon>Clostridia</taxon>
        <taxon>Lachnospirales</taxon>
        <taxon>Lachnospiraceae</taxon>
        <taxon>Aequitasia</taxon>
    </lineage>
</organism>
<evidence type="ECO:0000256" key="1">
    <source>
        <dbReference type="ARBA" id="ARBA00023015"/>
    </source>
</evidence>
<dbReference type="Proteomes" id="UP001523566">
    <property type="component" value="Unassembled WGS sequence"/>
</dbReference>
<reference evidence="4 5" key="1">
    <citation type="journal article" date="2022" name="Genome Biol. Evol.">
        <title>Host diet, physiology and behaviors set the stage for Lachnospiraceae cladogenesis.</title>
        <authorList>
            <person name="Vera-Ponce De Leon A."/>
            <person name="Schneider M."/>
            <person name="Jahnes B.C."/>
            <person name="Sadowski V."/>
            <person name="Camuy-Velez L.A."/>
            <person name="Duan J."/>
            <person name="Sabree Z.L."/>
        </authorList>
    </citation>
    <scope>NUCLEOTIDE SEQUENCE [LARGE SCALE GENOMIC DNA]</scope>
    <source>
        <strain evidence="4 5">PAL113</strain>
    </source>
</reference>
<keyword evidence="2" id="KW-0804">Transcription</keyword>
<gene>
    <name evidence="4" type="ORF">NK125_11900</name>
</gene>
<name>A0ABT1EBA8_9FIRM</name>
<dbReference type="InterPro" id="IPR007737">
    <property type="entry name" value="Mga_HTH"/>
</dbReference>
<dbReference type="EMBL" id="JAMZFW010000018">
    <property type="protein sequence ID" value="MCP1103120.1"/>
    <property type="molecule type" value="Genomic_DNA"/>
</dbReference>
<dbReference type="InterPro" id="IPR050661">
    <property type="entry name" value="BglG_antiterminators"/>
</dbReference>